<dbReference type="SUPFAM" id="SSF53474">
    <property type="entry name" value="alpha/beta-Hydrolases"/>
    <property type="match status" value="1"/>
</dbReference>
<dbReference type="InParanoid" id="C7PXB8"/>
<dbReference type="Gene3D" id="3.40.50.1820">
    <property type="entry name" value="alpha/beta hydrolase"/>
    <property type="match status" value="1"/>
</dbReference>
<reference evidence="2 3" key="1">
    <citation type="journal article" date="2009" name="Stand. Genomic Sci.">
        <title>Complete genome sequence of Catenulispora acidiphila type strain (ID 139908).</title>
        <authorList>
            <person name="Copeland A."/>
            <person name="Lapidus A."/>
            <person name="Glavina Del Rio T."/>
            <person name="Nolan M."/>
            <person name="Lucas S."/>
            <person name="Chen F."/>
            <person name="Tice H."/>
            <person name="Cheng J.F."/>
            <person name="Bruce D."/>
            <person name="Goodwin L."/>
            <person name="Pitluck S."/>
            <person name="Mikhailova N."/>
            <person name="Pati A."/>
            <person name="Ivanova N."/>
            <person name="Mavromatis K."/>
            <person name="Chen A."/>
            <person name="Palaniappan K."/>
            <person name="Chain P."/>
            <person name="Land M."/>
            <person name="Hauser L."/>
            <person name="Chang Y.J."/>
            <person name="Jeffries C.D."/>
            <person name="Chertkov O."/>
            <person name="Brettin T."/>
            <person name="Detter J.C."/>
            <person name="Han C."/>
            <person name="Ali Z."/>
            <person name="Tindall B.J."/>
            <person name="Goker M."/>
            <person name="Bristow J."/>
            <person name="Eisen J.A."/>
            <person name="Markowitz V."/>
            <person name="Hugenholtz P."/>
            <person name="Kyrpides N.C."/>
            <person name="Klenk H.P."/>
        </authorList>
    </citation>
    <scope>NUCLEOTIDE SEQUENCE [LARGE SCALE GENOMIC DNA]</scope>
    <source>
        <strain evidence="3">DSM 44928 / JCM 14897 / NBRC 102108 / NRRL B-24433 / ID139908</strain>
    </source>
</reference>
<dbReference type="OrthoDB" id="3210164at2"/>
<keyword evidence="3" id="KW-1185">Reference proteome</keyword>
<evidence type="ECO:0000313" key="3">
    <source>
        <dbReference type="Proteomes" id="UP000000851"/>
    </source>
</evidence>
<gene>
    <name evidence="2" type="ordered locus">Caci_0526</name>
</gene>
<dbReference type="eggNOG" id="COG0596">
    <property type="taxonomic scope" value="Bacteria"/>
</dbReference>
<dbReference type="InterPro" id="IPR050471">
    <property type="entry name" value="AB_hydrolase"/>
</dbReference>
<dbReference type="PANTHER" id="PTHR43433:SF5">
    <property type="entry name" value="AB HYDROLASE-1 DOMAIN-CONTAINING PROTEIN"/>
    <property type="match status" value="1"/>
</dbReference>
<keyword evidence="2" id="KW-0378">Hydrolase</keyword>
<dbReference type="Proteomes" id="UP000000851">
    <property type="component" value="Chromosome"/>
</dbReference>
<dbReference type="STRING" id="479433.Caci_0526"/>
<feature type="domain" description="AB hydrolase-1" evidence="1">
    <location>
        <begin position="26"/>
        <end position="167"/>
    </location>
</feature>
<dbReference type="GO" id="GO:0004806">
    <property type="term" value="F:triacylglycerol lipase activity"/>
    <property type="evidence" value="ECO:0007669"/>
    <property type="project" value="TreeGrafter"/>
</dbReference>
<name>C7PXB8_CATAD</name>
<organism evidence="2 3">
    <name type="scientific">Catenulispora acidiphila (strain DSM 44928 / JCM 14897 / NBRC 102108 / NRRL B-24433 / ID139908)</name>
    <dbReference type="NCBI Taxonomy" id="479433"/>
    <lineage>
        <taxon>Bacteria</taxon>
        <taxon>Bacillati</taxon>
        <taxon>Actinomycetota</taxon>
        <taxon>Actinomycetes</taxon>
        <taxon>Catenulisporales</taxon>
        <taxon>Catenulisporaceae</taxon>
        <taxon>Catenulispora</taxon>
    </lineage>
</organism>
<dbReference type="KEGG" id="cai:Caci_0526"/>
<protein>
    <submittedName>
        <fullName evidence="2">Alpha/beta hydrolase fold protein</fullName>
    </submittedName>
</protein>
<dbReference type="AlphaFoldDB" id="C7PXB8"/>
<sequence length="280" mass="30392">MASGIRHVVVDADGVDIPVTLRGNGPLVLLLPGATGLQTGYAVLIKLLSADHTVAVYDRRGHGRSKEKEPSTAPLSIEQHAMDAAVLIDALGEGPVHAVGSSAGAVIGLDLLARYPDRVRSLIAHEPSLLPLIDDGPRWRTWYDDLVAIDREVGTRHAFDYFFAHLASNGRGEQAPVAIPSSQLPEWSLYFQRELTEIVSYEPDLEQVALDRDAFVPVLGADSRERWHGRVVLELAARVGVPAVEVAGGHLAPVYEPAAFHRLIQDNVTLHEKLRASQLS</sequence>
<dbReference type="GO" id="GO:0046503">
    <property type="term" value="P:glycerolipid catabolic process"/>
    <property type="evidence" value="ECO:0007669"/>
    <property type="project" value="TreeGrafter"/>
</dbReference>
<dbReference type="InterPro" id="IPR029058">
    <property type="entry name" value="AB_hydrolase_fold"/>
</dbReference>
<dbReference type="InterPro" id="IPR000073">
    <property type="entry name" value="AB_hydrolase_1"/>
</dbReference>
<dbReference type="RefSeq" id="WP_012784764.1">
    <property type="nucleotide sequence ID" value="NC_013131.1"/>
</dbReference>
<evidence type="ECO:0000313" key="2">
    <source>
        <dbReference type="EMBL" id="ACU69469.1"/>
    </source>
</evidence>
<dbReference type="PANTHER" id="PTHR43433">
    <property type="entry name" value="HYDROLASE, ALPHA/BETA FOLD FAMILY PROTEIN"/>
    <property type="match status" value="1"/>
</dbReference>
<accession>C7PXB8</accession>
<evidence type="ECO:0000259" key="1">
    <source>
        <dbReference type="Pfam" id="PF00561"/>
    </source>
</evidence>
<dbReference type="HOGENOM" id="CLU_083329_0_0_11"/>
<dbReference type="EMBL" id="CP001700">
    <property type="protein sequence ID" value="ACU69469.1"/>
    <property type="molecule type" value="Genomic_DNA"/>
</dbReference>
<dbReference type="Pfam" id="PF00561">
    <property type="entry name" value="Abhydrolase_1"/>
    <property type="match status" value="1"/>
</dbReference>
<proteinExistence type="predicted"/>